<dbReference type="OrthoDB" id="655095at2"/>
<dbReference type="RefSeq" id="WP_131960554.1">
    <property type="nucleotide sequence ID" value="NZ_SMFL01000009.1"/>
</dbReference>
<dbReference type="InterPro" id="IPR050194">
    <property type="entry name" value="Glycosyltransferase_grp1"/>
</dbReference>
<dbReference type="Proteomes" id="UP000294850">
    <property type="component" value="Unassembled WGS sequence"/>
</dbReference>
<keyword evidence="2" id="KW-0808">Transferase</keyword>
<dbReference type="PANTHER" id="PTHR45947:SF3">
    <property type="entry name" value="SULFOQUINOVOSYL TRANSFERASE SQD2"/>
    <property type="match status" value="1"/>
</dbReference>
<dbReference type="Pfam" id="PF00534">
    <property type="entry name" value="Glycos_transf_1"/>
    <property type="match status" value="1"/>
</dbReference>
<keyword evidence="3" id="KW-1185">Reference proteome</keyword>
<evidence type="ECO:0000259" key="1">
    <source>
        <dbReference type="Pfam" id="PF00534"/>
    </source>
</evidence>
<reference evidence="2 3" key="1">
    <citation type="submission" date="2019-03" db="EMBL/GenBank/DDBJ databases">
        <title>Dyadobacter AR-3-6 sp. nov., isolated from arctic soil.</title>
        <authorList>
            <person name="Chaudhary D.K."/>
        </authorList>
    </citation>
    <scope>NUCLEOTIDE SEQUENCE [LARGE SCALE GENOMIC DNA]</scope>
    <source>
        <strain evidence="2 3">AR-3-6</strain>
    </source>
</reference>
<comment type="caution">
    <text evidence="2">The sequence shown here is derived from an EMBL/GenBank/DDBJ whole genome shotgun (WGS) entry which is preliminary data.</text>
</comment>
<sequence length="370" mass="42253">MKKDKQRILFFTPFATRTGSEMMLLYILQQIDRSRFDVGIVSFANGELLKEFPSDIPVFIAPRKYNLTQKIMFHLGNNPTLNYLRKVAKEFKADFWYINTTVLPEVFTVAREFPVKIITHFHELPLTYAYLSRNDMENIITRSDLLIGCSQVTCKAIEQAGGNNVALLYEFIDTGKVVPQPDRTAQLRAELGIPQNDYIWVLSGMTSERKGFDLLPDIAEELDDAQVHLIWVGNIIDDGLVYYIQRRCSNNKSKTRIHLVGKQKEDYYNYLDMGNGFLLTSRQDPFPLVMIEAALLSKPIVSFPSGGASEFIQEGMGFITEDISVKQMVQGMRKVMSGEIVTVPEKSKNRAAAFNVKNGYEQWIEIIDKM</sequence>
<dbReference type="AlphaFoldDB" id="A0A4R5DGY5"/>
<name>A0A4R5DGY5_9BACT</name>
<proteinExistence type="predicted"/>
<evidence type="ECO:0000313" key="3">
    <source>
        <dbReference type="Proteomes" id="UP000294850"/>
    </source>
</evidence>
<protein>
    <submittedName>
        <fullName evidence="2">Glycosyltransferase</fullName>
    </submittedName>
</protein>
<feature type="domain" description="Glycosyl transferase family 1" evidence="1">
    <location>
        <begin position="186"/>
        <end position="342"/>
    </location>
</feature>
<accession>A0A4R5DGY5</accession>
<dbReference type="GO" id="GO:0016757">
    <property type="term" value="F:glycosyltransferase activity"/>
    <property type="evidence" value="ECO:0007669"/>
    <property type="project" value="InterPro"/>
</dbReference>
<dbReference type="SUPFAM" id="SSF53756">
    <property type="entry name" value="UDP-Glycosyltransferase/glycogen phosphorylase"/>
    <property type="match status" value="1"/>
</dbReference>
<dbReference type="InterPro" id="IPR001296">
    <property type="entry name" value="Glyco_trans_1"/>
</dbReference>
<dbReference type="Gene3D" id="3.40.50.2000">
    <property type="entry name" value="Glycogen Phosphorylase B"/>
    <property type="match status" value="2"/>
</dbReference>
<dbReference type="PANTHER" id="PTHR45947">
    <property type="entry name" value="SULFOQUINOVOSYL TRANSFERASE SQD2"/>
    <property type="match status" value="1"/>
</dbReference>
<dbReference type="EMBL" id="SMFL01000009">
    <property type="protein sequence ID" value="TDE12487.1"/>
    <property type="molecule type" value="Genomic_DNA"/>
</dbReference>
<gene>
    <name evidence="2" type="ORF">E0F88_22610</name>
</gene>
<organism evidence="2 3">
    <name type="scientific">Dyadobacter psychrotolerans</name>
    <dbReference type="NCBI Taxonomy" id="2541721"/>
    <lineage>
        <taxon>Bacteria</taxon>
        <taxon>Pseudomonadati</taxon>
        <taxon>Bacteroidota</taxon>
        <taxon>Cytophagia</taxon>
        <taxon>Cytophagales</taxon>
        <taxon>Spirosomataceae</taxon>
        <taxon>Dyadobacter</taxon>
    </lineage>
</organism>
<evidence type="ECO:0000313" key="2">
    <source>
        <dbReference type="EMBL" id="TDE12487.1"/>
    </source>
</evidence>